<organism evidence="2 3">
    <name type="scientific">Candidatus Nitrosopumilus koreensis AR1</name>
    <dbReference type="NCBI Taxonomy" id="1229908"/>
    <lineage>
        <taxon>Archaea</taxon>
        <taxon>Nitrososphaerota</taxon>
        <taxon>Nitrososphaeria</taxon>
        <taxon>Nitrosopumilales</taxon>
        <taxon>Nitrosopumilaceae</taxon>
        <taxon>Nitrosopumilus</taxon>
    </lineage>
</organism>
<name>K0B6S4_9ARCH</name>
<dbReference type="RefSeq" id="WP_014963203.1">
    <property type="nucleotide sequence ID" value="NC_018655.1"/>
</dbReference>
<dbReference type="PATRIC" id="fig|1229908.8.peg.1010"/>
<dbReference type="STRING" id="1229908.NKOR_04645"/>
<feature type="domain" description="ChsH2 rubredoxin-like zinc ribbon" evidence="1">
    <location>
        <begin position="9"/>
        <end position="36"/>
    </location>
</feature>
<dbReference type="Gene3D" id="6.10.30.10">
    <property type="match status" value="1"/>
</dbReference>
<dbReference type="InterPro" id="IPR012340">
    <property type="entry name" value="NA-bd_OB-fold"/>
</dbReference>
<dbReference type="GeneID" id="13724966"/>
<dbReference type="SUPFAM" id="SSF50249">
    <property type="entry name" value="Nucleic acid-binding proteins"/>
    <property type="match status" value="1"/>
</dbReference>
<evidence type="ECO:0000313" key="3">
    <source>
        <dbReference type="Proteomes" id="UP000006101"/>
    </source>
</evidence>
<dbReference type="Proteomes" id="UP000006101">
    <property type="component" value="Chromosome"/>
</dbReference>
<protein>
    <recommendedName>
        <fullName evidence="1">ChsH2 rubredoxin-like zinc ribbon domain-containing protein</fullName>
    </recommendedName>
</protein>
<dbReference type="HOGENOM" id="CLU_168008_0_0_2"/>
<dbReference type="AlphaFoldDB" id="K0B6S4"/>
<evidence type="ECO:0000259" key="1">
    <source>
        <dbReference type="Pfam" id="PF12172"/>
    </source>
</evidence>
<dbReference type="InterPro" id="IPR022002">
    <property type="entry name" value="ChsH2_Znr"/>
</dbReference>
<accession>K0B6S4</accession>
<keyword evidence="3" id="KW-1185">Reference proteome</keyword>
<dbReference type="KEGG" id="nkr:NKOR_04645"/>
<proteinExistence type="predicted"/>
<sequence>MSFELELSKGNFTIPECITCKKIVWPPSEFCSHCLGKVSLKEGDFQGRIIEFSRQNKECFGIVEMENSIKIMAKILGEPHVDQTVKIAKCGMREGNYFFEVN</sequence>
<reference evidence="2 3" key="1">
    <citation type="journal article" date="2012" name="J. Bacteriol.">
        <title>Draft Genome Sequence of an Ammonia-Oxidizing Archaeon, "Candidatus Nitrosopumilus koreensis" AR1, from Marine Sediment.</title>
        <authorList>
            <person name="Park S.J."/>
            <person name="Kim J.G."/>
            <person name="Jung M.Y."/>
            <person name="Kim S.J."/>
            <person name="Cha I.T."/>
            <person name="Kwon K."/>
            <person name="Lee J.H."/>
            <person name="Rhee S.K."/>
        </authorList>
    </citation>
    <scope>NUCLEOTIDE SEQUENCE [LARGE SCALE GENOMIC DNA]</scope>
    <source>
        <strain evidence="2 3">AR1</strain>
    </source>
</reference>
<gene>
    <name evidence="2" type="ORF">NKOR_04645</name>
</gene>
<evidence type="ECO:0000313" key="2">
    <source>
        <dbReference type="EMBL" id="AFS80817.1"/>
    </source>
</evidence>
<dbReference type="EMBL" id="CP003842">
    <property type="protein sequence ID" value="AFS80817.1"/>
    <property type="molecule type" value="Genomic_DNA"/>
</dbReference>
<dbReference type="Pfam" id="PF12172">
    <property type="entry name" value="zf-ChsH2"/>
    <property type="match status" value="1"/>
</dbReference>